<evidence type="ECO:0000313" key="2">
    <source>
        <dbReference type="Proteomes" id="UP000247409"/>
    </source>
</evidence>
<proteinExistence type="predicted"/>
<dbReference type="Proteomes" id="UP000247409">
    <property type="component" value="Unassembled WGS sequence"/>
</dbReference>
<dbReference type="AlphaFoldDB" id="A0A2V3IIY7"/>
<keyword evidence="2" id="KW-1185">Reference proteome</keyword>
<name>A0A2V3IIY7_9FLOR</name>
<dbReference type="EMBL" id="NBIV01000178">
    <property type="protein sequence ID" value="PXF42056.1"/>
    <property type="molecule type" value="Genomic_DNA"/>
</dbReference>
<evidence type="ECO:0000313" key="1">
    <source>
        <dbReference type="EMBL" id="PXF42056.1"/>
    </source>
</evidence>
<organism evidence="1 2">
    <name type="scientific">Gracilariopsis chorda</name>
    <dbReference type="NCBI Taxonomy" id="448386"/>
    <lineage>
        <taxon>Eukaryota</taxon>
        <taxon>Rhodophyta</taxon>
        <taxon>Florideophyceae</taxon>
        <taxon>Rhodymeniophycidae</taxon>
        <taxon>Gracilariales</taxon>
        <taxon>Gracilariaceae</taxon>
        <taxon>Gracilariopsis</taxon>
    </lineage>
</organism>
<gene>
    <name evidence="1" type="ORF">BWQ96_08224</name>
</gene>
<sequence>MTVDDIDIVDMQSIPRPLDGRKVDDEPTACVDDLFALPMENAKLEPLHWKAKECEAARTEGACRFMRRFAASR</sequence>
<comment type="caution">
    <text evidence="1">The sequence shown here is derived from an EMBL/GenBank/DDBJ whole genome shotgun (WGS) entry which is preliminary data.</text>
</comment>
<protein>
    <submittedName>
        <fullName evidence="1">Uncharacterized protein</fullName>
    </submittedName>
</protein>
<reference evidence="1 2" key="1">
    <citation type="journal article" date="2018" name="Mol. Biol. Evol.">
        <title>Analysis of the draft genome of the red seaweed Gracilariopsis chorda provides insights into genome size evolution in Rhodophyta.</title>
        <authorList>
            <person name="Lee J."/>
            <person name="Yang E.C."/>
            <person name="Graf L."/>
            <person name="Yang J.H."/>
            <person name="Qiu H."/>
            <person name="Zel Zion U."/>
            <person name="Chan C.X."/>
            <person name="Stephens T.G."/>
            <person name="Weber A.P.M."/>
            <person name="Boo G.H."/>
            <person name="Boo S.M."/>
            <person name="Kim K.M."/>
            <person name="Shin Y."/>
            <person name="Jung M."/>
            <person name="Lee S.J."/>
            <person name="Yim H.S."/>
            <person name="Lee J.H."/>
            <person name="Bhattacharya D."/>
            <person name="Yoon H.S."/>
        </authorList>
    </citation>
    <scope>NUCLEOTIDE SEQUENCE [LARGE SCALE GENOMIC DNA]</scope>
    <source>
        <strain evidence="1 2">SKKU-2015</strain>
        <tissue evidence="1">Whole body</tissue>
    </source>
</reference>
<accession>A0A2V3IIY7</accession>